<gene>
    <name evidence="1" type="ORF">E6C70_07110</name>
</gene>
<dbReference type="Proteomes" id="UP000307380">
    <property type="component" value="Unassembled WGS sequence"/>
</dbReference>
<comment type="caution">
    <text evidence="1">The sequence shown here is derived from an EMBL/GenBank/DDBJ whole genome shotgun (WGS) entry which is preliminary data.</text>
</comment>
<protein>
    <recommendedName>
        <fullName evidence="3">Glycosyltransferase</fullName>
    </recommendedName>
</protein>
<dbReference type="RefSeq" id="WP_136423561.1">
    <property type="nucleotide sequence ID" value="NZ_SSSN01000003.1"/>
</dbReference>
<dbReference type="SUPFAM" id="SSF53756">
    <property type="entry name" value="UDP-Glycosyltransferase/glycogen phosphorylase"/>
    <property type="match status" value="1"/>
</dbReference>
<organism evidence="1 2">
    <name type="scientific">Orlajensenia flava</name>
    <dbReference type="NCBI Taxonomy" id="2565934"/>
    <lineage>
        <taxon>Bacteria</taxon>
        <taxon>Bacillati</taxon>
        <taxon>Actinomycetota</taxon>
        <taxon>Actinomycetes</taxon>
        <taxon>Micrococcales</taxon>
        <taxon>Microbacteriaceae</taxon>
        <taxon>Orlajensenia</taxon>
    </lineage>
</organism>
<keyword evidence="2" id="KW-1185">Reference proteome</keyword>
<name>A0A4S4FXN7_9MICO</name>
<evidence type="ECO:0008006" key="3">
    <source>
        <dbReference type="Google" id="ProtNLM"/>
    </source>
</evidence>
<evidence type="ECO:0000313" key="2">
    <source>
        <dbReference type="Proteomes" id="UP000307380"/>
    </source>
</evidence>
<dbReference type="Pfam" id="PF20471">
    <property type="entry name" value="DUF6716"/>
    <property type="match status" value="1"/>
</dbReference>
<proteinExistence type="predicted"/>
<evidence type="ECO:0000313" key="1">
    <source>
        <dbReference type="EMBL" id="THG35790.1"/>
    </source>
</evidence>
<sequence>MSSPRRMLVIADSDSYVKWGAALAARLPADWTARVVVLRSPVMPSPRQLRIALKGTGFAPEVVGETAVDDLVTLIAADEPDAVLLSLRGPLVRVVSPLIMRMPNRPVLLSGFPGITIPAERKAVIFRELVDLIVLHSRREVRDFGANAADLGVDVAFGLATFPFLASVGSASAIRNAVVFAAQAKVPAEREDRIRLLGWLADAARAQPEHRVVVKVRAIAGEAQTHREEYGFAELLSEPDVLARLAGRPANLVVEDGPMAEHLAQAAALVTISSTAALEAIALGVPVVMVDDFGVDRALINTVFDGSGLLASSRELIAGRYRHPDPAWLDDNYFHGDEFDDWASHLNALADRRAASGLPQRTRVHNLTGGALRSAYERRRVLGTYDTGTLGAAAAVIGAPVRWTLRRGRKALRTLLGAREDAAPLELPQPAGRP</sequence>
<dbReference type="OrthoDB" id="8441777at2"/>
<dbReference type="InterPro" id="IPR046561">
    <property type="entry name" value="DUF6716"/>
</dbReference>
<dbReference type="EMBL" id="SSSN01000003">
    <property type="protein sequence ID" value="THG35790.1"/>
    <property type="molecule type" value="Genomic_DNA"/>
</dbReference>
<dbReference type="AlphaFoldDB" id="A0A4S4FXN7"/>
<accession>A0A4S4FXN7</accession>
<reference evidence="1 2" key="1">
    <citation type="submission" date="2019-04" db="EMBL/GenBank/DDBJ databases">
        <authorList>
            <person name="Jiang L."/>
        </authorList>
    </citation>
    <scope>NUCLEOTIDE SEQUENCE [LARGE SCALE GENOMIC DNA]</scope>
    <source>
        <strain evidence="1 2">YIM 131861</strain>
    </source>
</reference>